<evidence type="ECO:0000313" key="14">
    <source>
        <dbReference type="EMBL" id="EMA59847.1"/>
    </source>
</evidence>
<evidence type="ECO:0000256" key="6">
    <source>
        <dbReference type="ARBA" id="ARBA00022723"/>
    </source>
</evidence>
<evidence type="ECO:0000256" key="10">
    <source>
        <dbReference type="ARBA" id="ARBA00033171"/>
    </source>
</evidence>
<comment type="subunit">
    <text evidence="4">Homodimer.</text>
</comment>
<evidence type="ECO:0000256" key="11">
    <source>
        <dbReference type="ARBA" id="ARBA00048179"/>
    </source>
</evidence>
<feature type="domain" description="SsuA/THI5-like" evidence="13">
    <location>
        <begin position="82"/>
        <end position="290"/>
    </location>
</feature>
<evidence type="ECO:0000256" key="1">
    <source>
        <dbReference type="ARBA" id="ARBA00003469"/>
    </source>
</evidence>
<name>M0NPF8_9EURY</name>
<evidence type="ECO:0000256" key="7">
    <source>
        <dbReference type="ARBA" id="ARBA00022898"/>
    </source>
</evidence>
<dbReference type="GO" id="GO:0016740">
    <property type="term" value="F:transferase activity"/>
    <property type="evidence" value="ECO:0007669"/>
    <property type="project" value="UniProtKB-KW"/>
</dbReference>
<dbReference type="GO" id="GO:0046872">
    <property type="term" value="F:metal ion binding"/>
    <property type="evidence" value="ECO:0007669"/>
    <property type="project" value="UniProtKB-KW"/>
</dbReference>
<dbReference type="PANTHER" id="PTHR31528:SF1">
    <property type="entry name" value="4-AMINO-5-HYDROXYMETHYL-2-METHYLPYRIMIDINE PHOSPHATE SYNTHASE THI11-RELATED"/>
    <property type="match status" value="1"/>
</dbReference>
<keyword evidence="9" id="KW-0408">Iron</keyword>
<dbReference type="Gene3D" id="3.40.190.10">
    <property type="entry name" value="Periplasmic binding protein-like II"/>
    <property type="match status" value="2"/>
</dbReference>
<dbReference type="AlphaFoldDB" id="M0NPF8"/>
<keyword evidence="15" id="KW-1185">Reference proteome</keyword>
<evidence type="ECO:0000256" key="12">
    <source>
        <dbReference type="SAM" id="MobiDB-lite"/>
    </source>
</evidence>
<comment type="pathway">
    <text evidence="2">Cofactor biosynthesis; thiamine diphosphate biosynthesis.</text>
</comment>
<evidence type="ECO:0000259" key="13">
    <source>
        <dbReference type="Pfam" id="PF09084"/>
    </source>
</evidence>
<dbReference type="InterPro" id="IPR015168">
    <property type="entry name" value="SsuA/THI5"/>
</dbReference>
<accession>M0NPF8</accession>
<comment type="similarity">
    <text evidence="3">Belongs to the NMT1/THI5 family.</text>
</comment>
<evidence type="ECO:0000256" key="2">
    <source>
        <dbReference type="ARBA" id="ARBA00004948"/>
    </source>
</evidence>
<dbReference type="PANTHER" id="PTHR31528">
    <property type="entry name" value="4-AMINO-5-HYDROXYMETHYL-2-METHYLPYRIMIDINE PHOSPHATE SYNTHASE THI11-RELATED"/>
    <property type="match status" value="1"/>
</dbReference>
<comment type="function">
    <text evidence="1">Responsible for the formation of the pyrimidine heterocycle in the thiamine biosynthesis pathway. Catalyzes the formation of hydroxymethylpyrimidine phosphate (HMP-P) from histidine and pyridoxal phosphate (PLP). The protein uses PLP and the active site histidine to form HMP-P, generating an inactive enzyme. The enzyme can only undergo a single turnover, which suggests it is a suicide enzyme.</text>
</comment>
<dbReference type="RefSeq" id="WP_008005994.1">
    <property type="nucleotide sequence ID" value="NZ_AOJG01000027.1"/>
</dbReference>
<keyword evidence="5" id="KW-0808">Transferase</keyword>
<protein>
    <recommendedName>
        <fullName evidence="10">Thiamine pyrimidine synthase</fullName>
    </recommendedName>
</protein>
<evidence type="ECO:0000256" key="4">
    <source>
        <dbReference type="ARBA" id="ARBA00011738"/>
    </source>
</evidence>
<dbReference type="EMBL" id="AOJG01000027">
    <property type="protein sequence ID" value="EMA59847.1"/>
    <property type="molecule type" value="Genomic_DNA"/>
</dbReference>
<keyword evidence="7" id="KW-0663">Pyridoxal phosphate</keyword>
<reference evidence="14 15" key="1">
    <citation type="journal article" date="2014" name="PLoS Genet.">
        <title>Phylogenetically driven sequencing of extremely halophilic archaea reveals strategies for static and dynamic osmo-response.</title>
        <authorList>
            <person name="Becker E.A."/>
            <person name="Seitzer P.M."/>
            <person name="Tritt A."/>
            <person name="Larsen D."/>
            <person name="Krusor M."/>
            <person name="Yao A.I."/>
            <person name="Wu D."/>
            <person name="Madern D."/>
            <person name="Eisen J.A."/>
            <person name="Darling A.E."/>
            <person name="Facciotti M.T."/>
        </authorList>
    </citation>
    <scope>NUCLEOTIDE SEQUENCE [LARGE SCALE GENOMIC DNA]</scope>
    <source>
        <strain evidence="14 15">DSM 21995</strain>
    </source>
</reference>
<dbReference type="STRING" id="1227482.C469_09501"/>
<evidence type="ECO:0000313" key="15">
    <source>
        <dbReference type="Proteomes" id="UP000011650"/>
    </source>
</evidence>
<dbReference type="PATRIC" id="fig|1227482.3.peg.1910"/>
<sequence>MVRTRRTILATLGTAALSGCTGRFGGDGGGGNGNGDDDSDTTNGSDGGSSDGGSSDGDGGEDNALAVESPSLLLNWRISGLHAPYFAAQSQGFYEEEGFESVTIESGDGSDFSAQQVALGNTEFGVSSSDQILGVNDGDLSPLAVGVVMQRSPVVVFSSREQFGDELTDPSQLSGATVGSGPGMVRQMMRGYFEATGVTDVEYVDTGFDTVQQLLNGEIDAAGGVFGDVVDARHQDAEIDVLSVHDAVPSYGHLLTVGESFAEENPETVAAFLRATARGAVWADRNPEGAIDALVDAQSELSEVRENQRDKWDLMRSEYMLSESVRDEGWGWSDPEPWQQTYETLDAGDFFDGSVDPDAVWTNEFLDTDDEHIGDYADLVDQ</sequence>
<dbReference type="OrthoDB" id="312552at2157"/>
<keyword evidence="8" id="KW-0784">Thiamine biosynthesis</keyword>
<dbReference type="GO" id="GO:0009228">
    <property type="term" value="P:thiamine biosynthetic process"/>
    <property type="evidence" value="ECO:0007669"/>
    <property type="project" value="UniProtKB-KW"/>
</dbReference>
<feature type="region of interest" description="Disordered" evidence="12">
    <location>
        <begin position="21"/>
        <end position="64"/>
    </location>
</feature>
<dbReference type="InterPro" id="IPR027939">
    <property type="entry name" value="NMT1/THI5"/>
</dbReference>
<dbReference type="SUPFAM" id="SSF53850">
    <property type="entry name" value="Periplasmic binding protein-like II"/>
    <property type="match status" value="1"/>
</dbReference>
<comment type="caution">
    <text evidence="14">The sequence shown here is derived from an EMBL/GenBank/DDBJ whole genome shotgun (WGS) entry which is preliminary data.</text>
</comment>
<gene>
    <name evidence="14" type="ORF">C469_09501</name>
</gene>
<feature type="compositionally biased region" description="Gly residues" evidence="12">
    <location>
        <begin position="22"/>
        <end position="34"/>
    </location>
</feature>
<comment type="catalytic activity">
    <reaction evidence="11">
        <text>N(6)-(pyridoxal phosphate)-L-lysyl-[4-amino-5-hydroxymethyl-2-methylpyrimidine phosphate synthase] + L-histidyl-[4-amino-5-hydroxymethyl-2-methylpyrimidine phosphate synthase] + 2 Fe(3+) + 4 H2O = L-lysyl-[4-amino-5-hydroxymethyl-2-methylpyrimidine phosphate synthase] + (2S)-2-amino-5-hydroxy-4-oxopentanoyl-[4-amino-5-hydroxymethyl-2-methylpyrimidine phosphate synthase] + 4-amino-2-methyl-5-(phosphooxymethyl)pyrimidine + 3-oxopropanoate + 2 Fe(2+) + 2 H(+)</text>
        <dbReference type="Rhea" id="RHEA:65756"/>
        <dbReference type="Rhea" id="RHEA-COMP:16892"/>
        <dbReference type="Rhea" id="RHEA-COMP:16893"/>
        <dbReference type="Rhea" id="RHEA-COMP:16894"/>
        <dbReference type="Rhea" id="RHEA-COMP:16895"/>
        <dbReference type="ChEBI" id="CHEBI:15377"/>
        <dbReference type="ChEBI" id="CHEBI:15378"/>
        <dbReference type="ChEBI" id="CHEBI:29033"/>
        <dbReference type="ChEBI" id="CHEBI:29034"/>
        <dbReference type="ChEBI" id="CHEBI:29969"/>
        <dbReference type="ChEBI" id="CHEBI:29979"/>
        <dbReference type="ChEBI" id="CHEBI:33190"/>
        <dbReference type="ChEBI" id="CHEBI:58354"/>
        <dbReference type="ChEBI" id="CHEBI:143915"/>
        <dbReference type="ChEBI" id="CHEBI:157692"/>
    </reaction>
    <physiologicalReaction direction="left-to-right" evidence="11">
        <dbReference type="Rhea" id="RHEA:65757"/>
    </physiologicalReaction>
</comment>
<dbReference type="Proteomes" id="UP000011650">
    <property type="component" value="Unassembled WGS sequence"/>
</dbReference>
<keyword evidence="6" id="KW-0479">Metal-binding</keyword>
<evidence type="ECO:0000256" key="5">
    <source>
        <dbReference type="ARBA" id="ARBA00022679"/>
    </source>
</evidence>
<evidence type="ECO:0000256" key="3">
    <source>
        <dbReference type="ARBA" id="ARBA00009406"/>
    </source>
</evidence>
<dbReference type="PROSITE" id="PS51257">
    <property type="entry name" value="PROKAR_LIPOPROTEIN"/>
    <property type="match status" value="1"/>
</dbReference>
<dbReference type="Pfam" id="PF09084">
    <property type="entry name" value="NMT1"/>
    <property type="match status" value="1"/>
</dbReference>
<evidence type="ECO:0000256" key="8">
    <source>
        <dbReference type="ARBA" id="ARBA00022977"/>
    </source>
</evidence>
<proteinExistence type="inferred from homology"/>
<organism evidence="14 15">
    <name type="scientific">Halorubrum lipolyticum DSM 21995</name>
    <dbReference type="NCBI Taxonomy" id="1227482"/>
    <lineage>
        <taxon>Archaea</taxon>
        <taxon>Methanobacteriati</taxon>
        <taxon>Methanobacteriota</taxon>
        <taxon>Stenosarchaea group</taxon>
        <taxon>Halobacteria</taxon>
        <taxon>Halobacteriales</taxon>
        <taxon>Haloferacaceae</taxon>
        <taxon>Halorubrum</taxon>
    </lineage>
</organism>
<feature type="compositionally biased region" description="Gly residues" evidence="12">
    <location>
        <begin position="45"/>
        <end position="57"/>
    </location>
</feature>
<evidence type="ECO:0000256" key="9">
    <source>
        <dbReference type="ARBA" id="ARBA00023004"/>
    </source>
</evidence>